<gene>
    <name evidence="2" type="ORF">NPIL_186221</name>
</gene>
<evidence type="ECO:0000313" key="3">
    <source>
        <dbReference type="Proteomes" id="UP000887013"/>
    </source>
</evidence>
<organism evidence="2 3">
    <name type="scientific">Nephila pilipes</name>
    <name type="common">Giant wood spider</name>
    <name type="synonym">Nephila maculata</name>
    <dbReference type="NCBI Taxonomy" id="299642"/>
    <lineage>
        <taxon>Eukaryota</taxon>
        <taxon>Metazoa</taxon>
        <taxon>Ecdysozoa</taxon>
        <taxon>Arthropoda</taxon>
        <taxon>Chelicerata</taxon>
        <taxon>Arachnida</taxon>
        <taxon>Araneae</taxon>
        <taxon>Araneomorphae</taxon>
        <taxon>Entelegynae</taxon>
        <taxon>Araneoidea</taxon>
        <taxon>Nephilidae</taxon>
        <taxon>Nephila</taxon>
    </lineage>
</organism>
<keyword evidence="3" id="KW-1185">Reference proteome</keyword>
<reference evidence="2" key="1">
    <citation type="submission" date="2020-08" db="EMBL/GenBank/DDBJ databases">
        <title>Multicomponent nature underlies the extraordinary mechanical properties of spider dragline silk.</title>
        <authorList>
            <person name="Kono N."/>
            <person name="Nakamura H."/>
            <person name="Mori M."/>
            <person name="Yoshida Y."/>
            <person name="Ohtoshi R."/>
            <person name="Malay A.D."/>
            <person name="Moran D.A.P."/>
            <person name="Tomita M."/>
            <person name="Numata K."/>
            <person name="Arakawa K."/>
        </authorList>
    </citation>
    <scope>NUCLEOTIDE SEQUENCE</scope>
</reference>
<sequence length="92" mass="10657">MILTKLFLESISHFIPRLHWVIRSTLLLPRRCPLREDVLEITHILRYCAQDFESKTSEPDLGGHSIRVGPGNHELKAGKPRDMLKVFHSNED</sequence>
<dbReference type="AlphaFoldDB" id="A0A8X6MNH9"/>
<accession>A0A8X6MNH9</accession>
<comment type="caution">
    <text evidence="2">The sequence shown here is derived from an EMBL/GenBank/DDBJ whole genome shotgun (WGS) entry which is preliminary data.</text>
</comment>
<dbReference type="EMBL" id="BMAW01000572">
    <property type="protein sequence ID" value="GFS69641.1"/>
    <property type="molecule type" value="Genomic_DNA"/>
</dbReference>
<name>A0A8X6MNH9_NEPPI</name>
<evidence type="ECO:0000313" key="2">
    <source>
        <dbReference type="EMBL" id="GFS69641.1"/>
    </source>
</evidence>
<protein>
    <submittedName>
        <fullName evidence="2">Uncharacterized protein</fullName>
    </submittedName>
</protein>
<feature type="region of interest" description="Disordered" evidence="1">
    <location>
        <begin position="56"/>
        <end position="77"/>
    </location>
</feature>
<proteinExistence type="predicted"/>
<evidence type="ECO:0000256" key="1">
    <source>
        <dbReference type="SAM" id="MobiDB-lite"/>
    </source>
</evidence>
<dbReference type="Proteomes" id="UP000887013">
    <property type="component" value="Unassembled WGS sequence"/>
</dbReference>